<dbReference type="RefSeq" id="XP_004355363.1">
    <property type="nucleotide sequence ID" value="XM_004355311.1"/>
</dbReference>
<sequence>MEQTDNNTSLSLSCLIQTTSILLPWVIQSEIIYILCTQRKNQDCKEIRPKDVFGVAGVSRKWRQATKASLTLNLRINISRQLLEDYRQHYDNSLSLLSGPNHHIEIVIDFGTGSSEDNLAYAGINIDWFNDTIINKMSHLKIVYTAPKWIKLIKEHRSSIVVSGGGDGATLLPPCFNKMSVQFVDLHSLFMFNHLKELDINFTLNISTEICSILTNCNTLESLTMKLEVSPNINMNQVFSSIPHSVTRLYWKSQPQTNSHNKATNPPPFHLLPPGIRHLLIEDHIQRCSQSYCDYVRANSVSTVVHTDHPTYYDTTNFLISLSSPVKHIYFQSSGFTVQKESAIVPETLEELDLQFIYIDRQKATDLLETIFKYPLPKLHTFRIEGAVRGIEQFPDFLVRFIESSQSLRIIDFAHSFFWIDNLNRLDLFLRSIADSPSIEKVYLRHTPGAFRQYPNQFLFDTINQHLQTINNNNNNNNPLLLILHDKNTIIIINTNNCNNNNDLSCYQ</sequence>
<dbReference type="AlphaFoldDB" id="F4Q3S3"/>
<proteinExistence type="predicted"/>
<gene>
    <name evidence="1" type="ORF">DFA_07870</name>
</gene>
<keyword evidence="2" id="KW-1185">Reference proteome</keyword>
<dbReference type="EMBL" id="GL883021">
    <property type="protein sequence ID" value="EGG16889.1"/>
    <property type="molecule type" value="Genomic_DNA"/>
</dbReference>
<dbReference type="KEGG" id="dfa:DFA_07870"/>
<dbReference type="GeneID" id="14868779"/>
<organism evidence="1 2">
    <name type="scientific">Cavenderia fasciculata</name>
    <name type="common">Slime mold</name>
    <name type="synonym">Dictyostelium fasciculatum</name>
    <dbReference type="NCBI Taxonomy" id="261658"/>
    <lineage>
        <taxon>Eukaryota</taxon>
        <taxon>Amoebozoa</taxon>
        <taxon>Evosea</taxon>
        <taxon>Eumycetozoa</taxon>
        <taxon>Dictyostelia</taxon>
        <taxon>Acytosteliales</taxon>
        <taxon>Cavenderiaceae</taxon>
        <taxon>Cavenderia</taxon>
    </lineage>
</organism>
<reference evidence="2" key="1">
    <citation type="journal article" date="2011" name="Genome Res.">
        <title>Phylogeny-wide analysis of social amoeba genomes highlights ancient origins for complex intercellular communication.</title>
        <authorList>
            <person name="Heidel A.J."/>
            <person name="Lawal H.M."/>
            <person name="Felder M."/>
            <person name="Schilde C."/>
            <person name="Helps N.R."/>
            <person name="Tunggal B."/>
            <person name="Rivero F."/>
            <person name="John U."/>
            <person name="Schleicher M."/>
            <person name="Eichinger L."/>
            <person name="Platzer M."/>
            <person name="Noegel A.A."/>
            <person name="Schaap P."/>
            <person name="Gloeckner G."/>
        </authorList>
    </citation>
    <scope>NUCLEOTIDE SEQUENCE [LARGE SCALE GENOMIC DNA]</scope>
    <source>
        <strain evidence="2">SH3</strain>
    </source>
</reference>
<dbReference type="SUPFAM" id="SSF52047">
    <property type="entry name" value="RNI-like"/>
    <property type="match status" value="1"/>
</dbReference>
<name>F4Q3S3_CACFS</name>
<evidence type="ECO:0000313" key="1">
    <source>
        <dbReference type="EMBL" id="EGG16889.1"/>
    </source>
</evidence>
<evidence type="ECO:0000313" key="2">
    <source>
        <dbReference type="Proteomes" id="UP000007797"/>
    </source>
</evidence>
<accession>F4Q3S3</accession>
<protein>
    <submittedName>
        <fullName evidence="1">Uncharacterized protein</fullName>
    </submittedName>
</protein>
<dbReference type="Proteomes" id="UP000007797">
    <property type="component" value="Unassembled WGS sequence"/>
</dbReference>